<keyword evidence="4" id="KW-1185">Reference proteome</keyword>
<dbReference type="SUPFAM" id="SSF52980">
    <property type="entry name" value="Restriction endonuclease-like"/>
    <property type="match status" value="1"/>
</dbReference>
<reference evidence="4" key="1">
    <citation type="submission" date="2017-01" db="EMBL/GenBank/DDBJ databases">
        <authorList>
            <person name="Varghese N."/>
            <person name="Submissions S."/>
        </authorList>
    </citation>
    <scope>NUCLEOTIDE SEQUENCE [LARGE SCALE GENOMIC DNA]</scope>
    <source>
        <strain evidence="4">DSM 21054</strain>
    </source>
</reference>
<evidence type="ECO:0000256" key="2">
    <source>
        <dbReference type="HAMAP-Rule" id="MF_00048"/>
    </source>
</evidence>
<protein>
    <recommendedName>
        <fullName evidence="2">UPF0102 protein SAMN05421788_110278</fullName>
    </recommendedName>
</protein>
<keyword evidence="3" id="KW-0378">Hydrolase</keyword>
<name>A0A173MAQ7_9BACT</name>
<dbReference type="InterPro" id="IPR011856">
    <property type="entry name" value="tRNA_endonuc-like_dom_sf"/>
</dbReference>
<evidence type="ECO:0000256" key="1">
    <source>
        <dbReference type="ARBA" id="ARBA00006738"/>
    </source>
</evidence>
<dbReference type="GO" id="GO:0003676">
    <property type="term" value="F:nucleic acid binding"/>
    <property type="evidence" value="ECO:0007669"/>
    <property type="project" value="InterPro"/>
</dbReference>
<dbReference type="STRING" id="477680.SAMN05421788_110278"/>
<dbReference type="InterPro" id="IPR011335">
    <property type="entry name" value="Restrct_endonuc-II-like"/>
</dbReference>
<accession>A0A173MAQ7</accession>
<keyword evidence="3" id="KW-0540">Nuclease</keyword>
<dbReference type="GO" id="GO:0004519">
    <property type="term" value="F:endonuclease activity"/>
    <property type="evidence" value="ECO:0007669"/>
    <property type="project" value="UniProtKB-KW"/>
</dbReference>
<dbReference type="HAMAP" id="MF_00048">
    <property type="entry name" value="UPF0102"/>
    <property type="match status" value="1"/>
</dbReference>
<dbReference type="Proteomes" id="UP000186917">
    <property type="component" value="Unassembled WGS sequence"/>
</dbReference>
<dbReference type="EMBL" id="FTOR01000010">
    <property type="protein sequence ID" value="SIT31774.1"/>
    <property type="molecule type" value="Genomic_DNA"/>
</dbReference>
<dbReference type="PANTHER" id="PTHR34039">
    <property type="entry name" value="UPF0102 PROTEIN YRAN"/>
    <property type="match status" value="1"/>
</dbReference>
<dbReference type="RefSeq" id="WP_076381846.1">
    <property type="nucleotide sequence ID" value="NZ_AP017422.1"/>
</dbReference>
<dbReference type="CDD" id="cd20736">
    <property type="entry name" value="PoNe_Nuclease"/>
    <property type="match status" value="1"/>
</dbReference>
<gene>
    <name evidence="3" type="ORF">SAMN05421788_110278</name>
</gene>
<sequence length="118" mass="13587">MSDNNTTGNKGEALAAGWLQQQGYAILEQNWRHKRCEVDIIATRQNRLHFVEVKTRTSTIFGLPEESINRTKMNCLKQAALAYQAQNNTWVLLQFDVLSINLHAGKPDEYFLIEDVFF</sequence>
<dbReference type="KEGG" id="fln:FLA_0540"/>
<evidence type="ECO:0000313" key="3">
    <source>
        <dbReference type="EMBL" id="SIT31774.1"/>
    </source>
</evidence>
<proteinExistence type="inferred from homology"/>
<evidence type="ECO:0000313" key="4">
    <source>
        <dbReference type="Proteomes" id="UP000186917"/>
    </source>
</evidence>
<dbReference type="OrthoDB" id="9802516at2"/>
<comment type="similarity">
    <text evidence="1 2">Belongs to the UPF0102 family.</text>
</comment>
<dbReference type="PANTHER" id="PTHR34039:SF1">
    <property type="entry name" value="UPF0102 PROTEIN YRAN"/>
    <property type="match status" value="1"/>
</dbReference>
<dbReference type="Pfam" id="PF02021">
    <property type="entry name" value="UPF0102"/>
    <property type="match status" value="1"/>
</dbReference>
<organism evidence="3 4">
    <name type="scientific">Filimonas lacunae</name>
    <dbReference type="NCBI Taxonomy" id="477680"/>
    <lineage>
        <taxon>Bacteria</taxon>
        <taxon>Pseudomonadati</taxon>
        <taxon>Bacteroidota</taxon>
        <taxon>Chitinophagia</taxon>
        <taxon>Chitinophagales</taxon>
        <taxon>Chitinophagaceae</taxon>
        <taxon>Filimonas</taxon>
    </lineage>
</organism>
<keyword evidence="3" id="KW-0255">Endonuclease</keyword>
<dbReference type="Gene3D" id="3.40.1350.10">
    <property type="match status" value="1"/>
</dbReference>
<dbReference type="AlphaFoldDB" id="A0A173MAQ7"/>
<dbReference type="InterPro" id="IPR003509">
    <property type="entry name" value="UPF0102_YraN-like"/>
</dbReference>